<evidence type="ECO:0000313" key="3">
    <source>
        <dbReference type="Proteomes" id="UP000722791"/>
    </source>
</evidence>
<feature type="region of interest" description="Disordered" evidence="1">
    <location>
        <begin position="161"/>
        <end position="180"/>
    </location>
</feature>
<evidence type="ECO:0000256" key="1">
    <source>
        <dbReference type="SAM" id="MobiDB-lite"/>
    </source>
</evidence>
<protein>
    <submittedName>
        <fullName evidence="2">Uncharacterized protein</fullName>
    </submittedName>
</protein>
<reference evidence="2" key="1">
    <citation type="journal article" date="2021" name="Proc. Natl. Acad. Sci. U.S.A.">
        <title>Three genomes in the algal genus Volvox reveal the fate of a haploid sex-determining region after a transition to homothallism.</title>
        <authorList>
            <person name="Yamamoto K."/>
            <person name="Hamaji T."/>
            <person name="Kawai-Toyooka H."/>
            <person name="Matsuzaki R."/>
            <person name="Takahashi F."/>
            <person name="Nishimura Y."/>
            <person name="Kawachi M."/>
            <person name="Noguchi H."/>
            <person name="Minakuchi Y."/>
            <person name="Umen J.G."/>
            <person name="Toyoda A."/>
            <person name="Nozaki H."/>
        </authorList>
    </citation>
    <scope>NUCLEOTIDE SEQUENCE</scope>
    <source>
        <strain evidence="2">NIES-3785</strain>
    </source>
</reference>
<name>A0A8J4H0H2_9CHLO</name>
<dbReference type="OrthoDB" id="553152at2759"/>
<comment type="caution">
    <text evidence="2">The sequence shown here is derived from an EMBL/GenBank/DDBJ whole genome shotgun (WGS) entry which is preliminary data.</text>
</comment>
<proteinExistence type="predicted"/>
<feature type="compositionally biased region" description="Low complexity" evidence="1">
    <location>
        <begin position="30"/>
        <end position="71"/>
    </location>
</feature>
<dbReference type="EMBL" id="BNCQ01000083">
    <property type="protein sequence ID" value="GIM16704.1"/>
    <property type="molecule type" value="Genomic_DNA"/>
</dbReference>
<dbReference type="AlphaFoldDB" id="A0A8J4H0H2"/>
<sequence length="585" mass="60248">MNQVNSEAPGRSGLFGWLKSLVRKDKDRAPAPGGTAAATTTTSIPAVSTPIAAPTPSTTTAPIAPATPTTPRASNSRKRIAAEDILQATSPGVAASRPDNPAAFPRQPPAPSQSPSPSQLQSQSQAHNLLRAQTWISDGPCSQTGIGAGSPRLDAVEDCLGDVGRWPDSPRQERPGVVQPAARHATLLSAPLDSPRTRQQDNLYEKARPSGGHTAVEMLDPRSIQQSFVKARMANNPQAGPLKAGLATTPRTLAGSCQQVPFPRSADDVSNSVDPAIAETAAATGPSTSWATVPCSRGSSAGGGGYDGARTAATDGIAGGGGPSLRPTAPAAAAAGPSRSRLSGSFPAAVGGYGSGVPEKISSGIPAVAADSGNGGPQKTTTTTTKSSSTNHSSKTTTNGPDGTTETVRKSSVQEQSSHKVMHQVSKPGEDLEDEDVDNDADLEDLEQRDGGGRCRSAVRGRRAGAAAAAAAVATGEWPEQLPGARRSELRSCRESERKDVESFSRHVQEQSEETSLQRFGGGGGGAAGAPGGGPEIITTTTRRENRREEEEFQKVVSSSSRQLVVKSKLDLQAPRISQARGSAW</sequence>
<feature type="compositionally biased region" description="Low complexity" evidence="1">
    <location>
        <begin position="324"/>
        <end position="343"/>
    </location>
</feature>
<feature type="region of interest" description="Disordered" evidence="1">
    <location>
        <begin position="26"/>
        <end position="126"/>
    </location>
</feature>
<feature type="compositionally biased region" description="Gly residues" evidence="1">
    <location>
        <begin position="520"/>
        <end position="535"/>
    </location>
</feature>
<feature type="compositionally biased region" description="Low complexity" evidence="1">
    <location>
        <begin position="379"/>
        <end position="406"/>
    </location>
</feature>
<feature type="compositionally biased region" description="Basic and acidic residues" evidence="1">
    <location>
        <begin position="542"/>
        <end position="554"/>
    </location>
</feature>
<feature type="region of interest" description="Disordered" evidence="1">
    <location>
        <begin position="281"/>
        <end position="343"/>
    </location>
</feature>
<organism evidence="2 3">
    <name type="scientific">Volvox reticuliferus</name>
    <dbReference type="NCBI Taxonomy" id="1737510"/>
    <lineage>
        <taxon>Eukaryota</taxon>
        <taxon>Viridiplantae</taxon>
        <taxon>Chlorophyta</taxon>
        <taxon>core chlorophytes</taxon>
        <taxon>Chlorophyceae</taxon>
        <taxon>CS clade</taxon>
        <taxon>Chlamydomonadales</taxon>
        <taxon>Volvocaceae</taxon>
        <taxon>Volvox</taxon>
    </lineage>
</organism>
<feature type="compositionally biased region" description="Acidic residues" evidence="1">
    <location>
        <begin position="431"/>
        <end position="445"/>
    </location>
</feature>
<feature type="compositionally biased region" description="Low complexity" evidence="1">
    <location>
        <begin position="464"/>
        <end position="474"/>
    </location>
</feature>
<dbReference type="Proteomes" id="UP000722791">
    <property type="component" value="Unassembled WGS sequence"/>
</dbReference>
<feature type="compositionally biased region" description="Basic and acidic residues" evidence="1">
    <location>
        <begin position="486"/>
        <end position="510"/>
    </location>
</feature>
<evidence type="ECO:0000313" key="2">
    <source>
        <dbReference type="EMBL" id="GIM16704.1"/>
    </source>
</evidence>
<feature type="compositionally biased region" description="Low complexity" evidence="1">
    <location>
        <begin position="115"/>
        <end position="126"/>
    </location>
</feature>
<accession>A0A8J4H0H2</accession>
<feature type="region of interest" description="Disordered" evidence="1">
    <location>
        <begin position="365"/>
        <end position="564"/>
    </location>
</feature>
<gene>
    <name evidence="2" type="ORF">Vretimale_19300</name>
</gene>